<name>A0A814UWB4_9BILA</name>
<dbReference type="InterPro" id="IPR011990">
    <property type="entry name" value="TPR-like_helical_dom_sf"/>
</dbReference>
<accession>A0A814UWB4</accession>
<evidence type="ECO:0000313" key="3">
    <source>
        <dbReference type="EMBL" id="CAF1180951.1"/>
    </source>
</evidence>
<organism evidence="3 4">
    <name type="scientific">Adineta steineri</name>
    <dbReference type="NCBI Taxonomy" id="433720"/>
    <lineage>
        <taxon>Eukaryota</taxon>
        <taxon>Metazoa</taxon>
        <taxon>Spiralia</taxon>
        <taxon>Gnathifera</taxon>
        <taxon>Rotifera</taxon>
        <taxon>Eurotatoria</taxon>
        <taxon>Bdelloidea</taxon>
        <taxon>Adinetida</taxon>
        <taxon>Adinetidae</taxon>
        <taxon>Adineta</taxon>
    </lineage>
</organism>
<sequence length="238" mass="28241">MIVHEFHRVRNRPLSASRKRRQNSSRRSSFNSDPILSERMTFNPESILPGNNIFYSTLDLYSTKDKLESLENEMKLLEDDSTVYTSHLFMLYFNIYLRYGFYFVSFNDNIEDGFNYYNKALEFAEQIEKHEPSGIHKYQLVNAIFQWAKARVRCDRLTDITERKFRRAIELYKQDTLNILCDSLSDKKRLFGDFSEEVIQSKPCIGAIYLYECEYLNAAEHLKECLDLQEFVYGPKDS</sequence>
<reference evidence="3" key="1">
    <citation type="submission" date="2021-02" db="EMBL/GenBank/DDBJ databases">
        <authorList>
            <person name="Nowell W R."/>
        </authorList>
    </citation>
    <scope>NUCLEOTIDE SEQUENCE</scope>
</reference>
<feature type="coiled-coil region" evidence="1">
    <location>
        <begin position="60"/>
        <end position="87"/>
    </location>
</feature>
<keyword evidence="1" id="KW-0175">Coiled coil</keyword>
<feature type="region of interest" description="Disordered" evidence="2">
    <location>
        <begin position="13"/>
        <end position="32"/>
    </location>
</feature>
<evidence type="ECO:0000256" key="2">
    <source>
        <dbReference type="SAM" id="MobiDB-lite"/>
    </source>
</evidence>
<proteinExistence type="predicted"/>
<evidence type="ECO:0000256" key="1">
    <source>
        <dbReference type="SAM" id="Coils"/>
    </source>
</evidence>
<dbReference type="Gene3D" id="1.25.40.10">
    <property type="entry name" value="Tetratricopeptide repeat domain"/>
    <property type="match status" value="1"/>
</dbReference>
<evidence type="ECO:0000313" key="4">
    <source>
        <dbReference type="Proteomes" id="UP000663845"/>
    </source>
</evidence>
<feature type="compositionally biased region" description="Basic residues" evidence="2">
    <location>
        <begin position="13"/>
        <end position="24"/>
    </location>
</feature>
<comment type="caution">
    <text evidence="3">The sequence shown here is derived from an EMBL/GenBank/DDBJ whole genome shotgun (WGS) entry which is preliminary data.</text>
</comment>
<dbReference type="Proteomes" id="UP000663845">
    <property type="component" value="Unassembled WGS sequence"/>
</dbReference>
<gene>
    <name evidence="3" type="ORF">JYZ213_LOCUS25777</name>
</gene>
<protein>
    <submittedName>
        <fullName evidence="3">Uncharacterized protein</fullName>
    </submittedName>
</protein>
<dbReference type="AlphaFoldDB" id="A0A814UWB4"/>
<dbReference type="EMBL" id="CAJNOG010000334">
    <property type="protein sequence ID" value="CAF1180951.1"/>
    <property type="molecule type" value="Genomic_DNA"/>
</dbReference>